<keyword evidence="4 10" id="KW-0926">Vacuole</keyword>
<evidence type="ECO:0000256" key="10">
    <source>
        <dbReference type="RuleBase" id="RU363073"/>
    </source>
</evidence>
<evidence type="ECO:0000256" key="6">
    <source>
        <dbReference type="ARBA" id="ARBA00022970"/>
    </source>
</evidence>
<organism evidence="11 12">
    <name type="scientific">Puccinia coronata f. sp. avenae</name>
    <dbReference type="NCBI Taxonomy" id="200324"/>
    <lineage>
        <taxon>Eukaryota</taxon>
        <taxon>Fungi</taxon>
        <taxon>Dikarya</taxon>
        <taxon>Basidiomycota</taxon>
        <taxon>Pucciniomycotina</taxon>
        <taxon>Pucciniomycetes</taxon>
        <taxon>Pucciniales</taxon>
        <taxon>Pucciniaceae</taxon>
        <taxon>Puccinia</taxon>
    </lineage>
</organism>
<evidence type="ECO:0000313" key="12">
    <source>
        <dbReference type="Proteomes" id="UP000235388"/>
    </source>
</evidence>
<dbReference type="Proteomes" id="UP000235388">
    <property type="component" value="Unassembled WGS sequence"/>
</dbReference>
<feature type="transmembrane region" description="Helical" evidence="10">
    <location>
        <begin position="380"/>
        <end position="399"/>
    </location>
</feature>
<dbReference type="PANTHER" id="PTHR23519:SF4">
    <property type="entry name" value="AUTOPHAGY-RELATED PROTEIN"/>
    <property type="match status" value="1"/>
</dbReference>
<dbReference type="GO" id="GO:0005774">
    <property type="term" value="C:vacuolar membrane"/>
    <property type="evidence" value="ECO:0007669"/>
    <property type="project" value="UniProtKB-SubCell"/>
</dbReference>
<feature type="transmembrane region" description="Helical" evidence="10">
    <location>
        <begin position="411"/>
        <end position="428"/>
    </location>
</feature>
<evidence type="ECO:0000256" key="5">
    <source>
        <dbReference type="ARBA" id="ARBA00022692"/>
    </source>
</evidence>
<comment type="similarity">
    <text evidence="2 10">Belongs to the ATG22 family.</text>
</comment>
<dbReference type="InterPro" id="IPR050495">
    <property type="entry name" value="ATG22/LtaA_families"/>
</dbReference>
<feature type="transmembrane region" description="Helical" evidence="10">
    <location>
        <begin position="312"/>
        <end position="336"/>
    </location>
</feature>
<dbReference type="InterPro" id="IPR044738">
    <property type="entry name" value="Atg22"/>
</dbReference>
<dbReference type="InterPro" id="IPR024671">
    <property type="entry name" value="Atg22-like"/>
</dbReference>
<evidence type="ECO:0000256" key="7">
    <source>
        <dbReference type="ARBA" id="ARBA00022989"/>
    </source>
</evidence>
<comment type="function">
    <text evidence="10">Vacuolar effluxer which mediate the efflux of amino acids resulting from autophagic degradation. The release of autophagic amino acids allows the maintenance of protein synthesis and viability during nitrogen starvation.</text>
</comment>
<comment type="caution">
    <text evidence="11">The sequence shown here is derived from an EMBL/GenBank/DDBJ whole genome shotgun (WGS) entry which is preliminary data.</text>
</comment>
<dbReference type="GO" id="GO:0006914">
    <property type="term" value="P:autophagy"/>
    <property type="evidence" value="ECO:0007669"/>
    <property type="project" value="UniProtKB-KW"/>
</dbReference>
<gene>
    <name evidence="11" type="ORF">PCANC_06068</name>
</gene>
<dbReference type="PANTHER" id="PTHR23519">
    <property type="entry name" value="AUTOPHAGY-RELATED PROTEIN 22"/>
    <property type="match status" value="1"/>
</dbReference>
<dbReference type="SUPFAM" id="SSF103473">
    <property type="entry name" value="MFS general substrate transporter"/>
    <property type="match status" value="1"/>
</dbReference>
<reference evidence="11 12" key="1">
    <citation type="submission" date="2017-11" db="EMBL/GenBank/DDBJ databases">
        <title>De novo assembly and phasing of dikaryotic genomes from two isolates of Puccinia coronata f. sp. avenae, the causal agent of oat crown rust.</title>
        <authorList>
            <person name="Miller M.E."/>
            <person name="Zhang Y."/>
            <person name="Omidvar V."/>
            <person name="Sperschneider J."/>
            <person name="Schwessinger B."/>
            <person name="Raley C."/>
            <person name="Palmer J.M."/>
            <person name="Garnica D."/>
            <person name="Upadhyaya N."/>
            <person name="Rathjen J."/>
            <person name="Taylor J.M."/>
            <person name="Park R.F."/>
            <person name="Dodds P.N."/>
            <person name="Hirsch C.D."/>
            <person name="Kianian S.F."/>
            <person name="Figueroa M."/>
        </authorList>
    </citation>
    <scope>NUCLEOTIDE SEQUENCE [LARGE SCALE GENOMIC DNA]</scope>
    <source>
        <strain evidence="11">12NC29</strain>
    </source>
</reference>
<sequence length="514" mass="57367">MEVILLDQMHQDADSESLNAEDKDIPVLSEEPSGPVVSRLELWSYYLYYNGNNGVGPMSYSLTLFQLLATAAGYDPHLGPGSTCTTDCVIPFAGGTKSVTSVVLIANGIAFGIMTILFTSLGALADYRQYGRWILLTMTLLCWASQSSVLALTDPSRWKAGMALYIIGFVTYGATLVFYAAQFPTLASNTLHSRNLNEEFQSNKITKWDLQIGQSLERSRISNISTVHSNIGYLFVSLLNLSVLLPLAGNPHVNNYTIFLTNAYWILLGIWWFIFQKPRPGPSLPPGHNPLTIGWYQLYMTFKKATALRQTFTYLVAFFLLADGLNTSGTLISIIQSDTVNFSFLENTYLGIAQAITSIFSTLAFWCIQKNWKLKTKNMFVVTNVVSVLIPLWGMLGMWSHKIGFHNRWEFWAYNVIFGLFQAPYYSYSQTIMAELSPPGQVNMFFALFGFSNRASSIIGPNVIQLIIDKSGSNWSGFPFLFAMCLASSLAILLLVDIEKGRADALEWDKKKDA</sequence>
<feature type="transmembrane region" description="Helical" evidence="10">
    <location>
        <begin position="440"/>
        <end position="464"/>
    </location>
</feature>
<evidence type="ECO:0000256" key="4">
    <source>
        <dbReference type="ARBA" id="ARBA00022554"/>
    </source>
</evidence>
<dbReference type="AlphaFoldDB" id="A0A2N5T554"/>
<comment type="subcellular location">
    <subcellularLocation>
        <location evidence="1 10">Vacuole membrane</location>
        <topology evidence="1 10">Multi-pass membrane protein</topology>
    </subcellularLocation>
</comment>
<dbReference type="Gene3D" id="1.20.1250.20">
    <property type="entry name" value="MFS general substrate transporter like domains"/>
    <property type="match status" value="1"/>
</dbReference>
<dbReference type="EMBL" id="PGCJ01000794">
    <property type="protein sequence ID" value="PLW20600.1"/>
    <property type="molecule type" value="Genomic_DNA"/>
</dbReference>
<feature type="transmembrane region" description="Helical" evidence="10">
    <location>
        <begin position="255"/>
        <end position="275"/>
    </location>
</feature>
<feature type="transmembrane region" description="Helical" evidence="10">
    <location>
        <begin position="348"/>
        <end position="368"/>
    </location>
</feature>
<evidence type="ECO:0000256" key="2">
    <source>
        <dbReference type="ARBA" id="ARBA00006978"/>
    </source>
</evidence>
<feature type="transmembrane region" description="Helical" evidence="10">
    <location>
        <begin position="99"/>
        <end position="121"/>
    </location>
</feature>
<dbReference type="STRING" id="200324.A0A2N5T554"/>
<accession>A0A2N5T554</accession>
<feature type="transmembrane region" description="Helical" evidence="10">
    <location>
        <begin position="230"/>
        <end position="249"/>
    </location>
</feature>
<keyword evidence="3 10" id="KW-0813">Transport</keyword>
<evidence type="ECO:0000256" key="1">
    <source>
        <dbReference type="ARBA" id="ARBA00004128"/>
    </source>
</evidence>
<keyword evidence="12" id="KW-1185">Reference proteome</keyword>
<evidence type="ECO:0000313" key="11">
    <source>
        <dbReference type="EMBL" id="PLW20600.1"/>
    </source>
</evidence>
<proteinExistence type="inferred from homology"/>
<protein>
    <recommendedName>
        <fullName evidence="10">Autophagy-related protein</fullName>
    </recommendedName>
</protein>
<feature type="transmembrane region" description="Helical" evidence="10">
    <location>
        <begin position="476"/>
        <end position="496"/>
    </location>
</feature>
<keyword evidence="6 10" id="KW-0029">Amino-acid transport</keyword>
<evidence type="ECO:0000256" key="8">
    <source>
        <dbReference type="ARBA" id="ARBA00023006"/>
    </source>
</evidence>
<dbReference type="OrthoDB" id="42657at2759"/>
<evidence type="ECO:0000256" key="3">
    <source>
        <dbReference type="ARBA" id="ARBA00022448"/>
    </source>
</evidence>
<keyword evidence="8 10" id="KW-0072">Autophagy</keyword>
<dbReference type="GO" id="GO:0032974">
    <property type="term" value="P:amino acid transmembrane export from vacuole"/>
    <property type="evidence" value="ECO:0007669"/>
    <property type="project" value="InterPro"/>
</dbReference>
<feature type="transmembrane region" description="Helical" evidence="10">
    <location>
        <begin position="133"/>
        <end position="151"/>
    </location>
</feature>
<evidence type="ECO:0000256" key="9">
    <source>
        <dbReference type="ARBA" id="ARBA00023136"/>
    </source>
</evidence>
<dbReference type="Pfam" id="PF11700">
    <property type="entry name" value="ATG22"/>
    <property type="match status" value="1"/>
</dbReference>
<dbReference type="InterPro" id="IPR036259">
    <property type="entry name" value="MFS_trans_sf"/>
</dbReference>
<keyword evidence="7 10" id="KW-1133">Transmembrane helix</keyword>
<keyword evidence="5 10" id="KW-0812">Transmembrane</keyword>
<name>A0A2N5T554_9BASI</name>
<dbReference type="CDD" id="cd17483">
    <property type="entry name" value="MFS_Atg22_like"/>
    <property type="match status" value="1"/>
</dbReference>
<feature type="transmembrane region" description="Helical" evidence="10">
    <location>
        <begin position="163"/>
        <end position="181"/>
    </location>
</feature>
<keyword evidence="9 10" id="KW-0472">Membrane</keyword>